<reference evidence="2 3" key="1">
    <citation type="submission" date="2024-04" db="EMBL/GenBank/DDBJ databases">
        <title>Defined microbial consortia suppress multidrug-resistant proinflammatory Enterobacteriaceae via ecological control.</title>
        <authorList>
            <person name="Furuichi M."/>
            <person name="Kawaguchi T."/>
            <person name="Pust M."/>
            <person name="Yasuma K."/>
            <person name="Plichta D."/>
            <person name="Hasegawa N."/>
            <person name="Ohya T."/>
            <person name="Bhattarai S."/>
            <person name="Sasajima S."/>
            <person name="Aoto Y."/>
            <person name="Tuganbaev T."/>
            <person name="Yaginuma M."/>
            <person name="Ueda M."/>
            <person name="Okahashi N."/>
            <person name="Amafuji K."/>
            <person name="Kiridooshi Y."/>
            <person name="Sugita K."/>
            <person name="Strazar M."/>
            <person name="Skelly A."/>
            <person name="Suda W."/>
            <person name="Hattori M."/>
            <person name="Nakamoto N."/>
            <person name="Caballero S."/>
            <person name="Norman J."/>
            <person name="Olle B."/>
            <person name="Tanoue T."/>
            <person name="Arita M."/>
            <person name="Bucci V."/>
            <person name="Atarashi K."/>
            <person name="Xavier R."/>
            <person name="Honda K."/>
        </authorList>
    </citation>
    <scope>NUCLEOTIDE SEQUENCE [LARGE SCALE GENOMIC DNA]</scope>
    <source>
        <strain evidence="3">k34-0107-D12</strain>
    </source>
</reference>
<dbReference type="Proteomes" id="UP001600941">
    <property type="component" value="Unassembled WGS sequence"/>
</dbReference>
<evidence type="ECO:0000259" key="1">
    <source>
        <dbReference type="PROSITE" id="PS50943"/>
    </source>
</evidence>
<dbReference type="InterPro" id="IPR001387">
    <property type="entry name" value="Cro/C1-type_HTH"/>
</dbReference>
<dbReference type="RefSeq" id="WP_054352320.1">
    <property type="nucleotide sequence ID" value="NZ_AP031413.1"/>
</dbReference>
<dbReference type="PROSITE" id="PS50943">
    <property type="entry name" value="HTH_CROC1"/>
    <property type="match status" value="1"/>
</dbReference>
<dbReference type="SUPFAM" id="SSF47413">
    <property type="entry name" value="lambda repressor-like DNA-binding domains"/>
    <property type="match status" value="1"/>
</dbReference>
<dbReference type="InterPro" id="IPR010982">
    <property type="entry name" value="Lambda_DNA-bd_dom_sf"/>
</dbReference>
<name>A0ABQ0BSN8_9FIRM</name>
<dbReference type="CDD" id="cd00093">
    <property type="entry name" value="HTH_XRE"/>
    <property type="match status" value="1"/>
</dbReference>
<gene>
    <name evidence="2" type="ORF">K340107D12_23260</name>
</gene>
<dbReference type="EMBL" id="BAABZQ010000001">
    <property type="protein sequence ID" value="GAA6499510.1"/>
    <property type="molecule type" value="Genomic_DNA"/>
</dbReference>
<sequence length="107" mass="12250">MGIGAKLEKLLKKRNMNANELAQNIGVAPTTIYSMIRRDSKKADIEVLFKLAKELGVDAEYFCDTDEDISKHEPSYDDVERLIARNGKQMSKEQKLHLIQLLSERIE</sequence>
<comment type="caution">
    <text evidence="2">The sequence shown here is derived from an EMBL/GenBank/DDBJ whole genome shotgun (WGS) entry which is preliminary data.</text>
</comment>
<keyword evidence="3" id="KW-1185">Reference proteome</keyword>
<dbReference type="SMART" id="SM00530">
    <property type="entry name" value="HTH_XRE"/>
    <property type="match status" value="1"/>
</dbReference>
<protein>
    <recommendedName>
        <fullName evidence="1">HTH cro/C1-type domain-containing protein</fullName>
    </recommendedName>
</protein>
<dbReference type="Gene3D" id="1.10.260.40">
    <property type="entry name" value="lambda repressor-like DNA-binding domains"/>
    <property type="match status" value="1"/>
</dbReference>
<evidence type="ECO:0000313" key="2">
    <source>
        <dbReference type="EMBL" id="GAA6499510.1"/>
    </source>
</evidence>
<organism evidence="2 3">
    <name type="scientific">Blautia parvula</name>
    <dbReference type="NCBI Taxonomy" id="2877527"/>
    <lineage>
        <taxon>Bacteria</taxon>
        <taxon>Bacillati</taxon>
        <taxon>Bacillota</taxon>
        <taxon>Clostridia</taxon>
        <taxon>Lachnospirales</taxon>
        <taxon>Lachnospiraceae</taxon>
        <taxon>Blautia</taxon>
    </lineage>
</organism>
<accession>A0ABQ0BSN8</accession>
<evidence type="ECO:0000313" key="3">
    <source>
        <dbReference type="Proteomes" id="UP001600941"/>
    </source>
</evidence>
<proteinExistence type="predicted"/>
<feature type="domain" description="HTH cro/C1-type" evidence="1">
    <location>
        <begin position="7"/>
        <end position="62"/>
    </location>
</feature>
<dbReference type="Pfam" id="PF01381">
    <property type="entry name" value="HTH_3"/>
    <property type="match status" value="1"/>
</dbReference>